<evidence type="ECO:0000256" key="5">
    <source>
        <dbReference type="ARBA" id="ARBA00023157"/>
    </source>
</evidence>
<reference evidence="11" key="2">
    <citation type="submission" date="2023-06" db="EMBL/GenBank/DDBJ databases">
        <authorList>
            <consortium name="Lawrence Berkeley National Laboratory"/>
            <person name="Haridas S."/>
            <person name="Hensen N."/>
            <person name="Bonometti L."/>
            <person name="Westerberg I."/>
            <person name="Brannstrom I.O."/>
            <person name="Guillou S."/>
            <person name="Cros-Aarteil S."/>
            <person name="Calhoun S."/>
            <person name="Kuo A."/>
            <person name="Mondo S."/>
            <person name="Pangilinan J."/>
            <person name="Riley R."/>
            <person name="Labutti K."/>
            <person name="Andreopoulos B."/>
            <person name="Lipzen A."/>
            <person name="Chen C."/>
            <person name="Yanf M."/>
            <person name="Daum C."/>
            <person name="Ng V."/>
            <person name="Clum A."/>
            <person name="Steindorff A."/>
            <person name="Ohm R."/>
            <person name="Martin F."/>
            <person name="Silar P."/>
            <person name="Natvig D."/>
            <person name="Lalanne C."/>
            <person name="Gautier V."/>
            <person name="Ament-Velasquez S.L."/>
            <person name="Kruys A."/>
            <person name="Hutchinson M.I."/>
            <person name="Powell A.J."/>
            <person name="Barry K."/>
            <person name="Miller A.N."/>
            <person name="Grigoriev I.V."/>
            <person name="Debuchy R."/>
            <person name="Gladieux P."/>
            <person name="Thoren M.H."/>
            <person name="Johannesson H."/>
        </authorList>
    </citation>
    <scope>NUCLEOTIDE SEQUENCE</scope>
    <source>
        <strain evidence="11">CBS 118394</strain>
    </source>
</reference>
<dbReference type="GO" id="GO:0045454">
    <property type="term" value="P:cell redox homeostasis"/>
    <property type="evidence" value="ECO:0007669"/>
    <property type="project" value="TreeGrafter"/>
</dbReference>
<comment type="similarity">
    <text evidence="8">Belongs to the peroxiredoxin family. BCP/PrxQ subfamily.</text>
</comment>
<evidence type="ECO:0000313" key="11">
    <source>
        <dbReference type="EMBL" id="KAK3315781.1"/>
    </source>
</evidence>
<dbReference type="GO" id="GO:0005737">
    <property type="term" value="C:cytoplasm"/>
    <property type="evidence" value="ECO:0007669"/>
    <property type="project" value="TreeGrafter"/>
</dbReference>
<evidence type="ECO:0000256" key="3">
    <source>
        <dbReference type="ARBA" id="ARBA00022862"/>
    </source>
</evidence>
<dbReference type="PROSITE" id="PS51352">
    <property type="entry name" value="THIOREDOXIN_2"/>
    <property type="match status" value="1"/>
</dbReference>
<keyword evidence="4" id="KW-0560">Oxidoreductase</keyword>
<evidence type="ECO:0000256" key="2">
    <source>
        <dbReference type="ARBA" id="ARBA00022559"/>
    </source>
</evidence>
<evidence type="ECO:0000256" key="8">
    <source>
        <dbReference type="ARBA" id="ARBA00038489"/>
    </source>
</evidence>
<dbReference type="Gene3D" id="3.40.30.10">
    <property type="entry name" value="Glutaredoxin"/>
    <property type="match status" value="1"/>
</dbReference>
<dbReference type="EMBL" id="JAUEDM010000005">
    <property type="protein sequence ID" value="KAK3315781.1"/>
    <property type="molecule type" value="Genomic_DNA"/>
</dbReference>
<feature type="domain" description="Thioredoxin" evidence="10">
    <location>
        <begin position="60"/>
        <end position="231"/>
    </location>
</feature>
<accession>A0AAE0M1H6</accession>
<organism evidence="11 12">
    <name type="scientific">Apodospora peruviana</name>
    <dbReference type="NCBI Taxonomy" id="516989"/>
    <lineage>
        <taxon>Eukaryota</taxon>
        <taxon>Fungi</taxon>
        <taxon>Dikarya</taxon>
        <taxon>Ascomycota</taxon>
        <taxon>Pezizomycotina</taxon>
        <taxon>Sordariomycetes</taxon>
        <taxon>Sordariomycetidae</taxon>
        <taxon>Sordariales</taxon>
        <taxon>Lasiosphaeriaceae</taxon>
        <taxon>Apodospora</taxon>
    </lineage>
</organism>
<comment type="caution">
    <text evidence="11">The sequence shown here is derived from an EMBL/GenBank/DDBJ whole genome shotgun (WGS) entry which is preliminary data.</text>
</comment>
<dbReference type="EC" id="1.11.1.24" evidence="1"/>
<dbReference type="InterPro" id="IPR000866">
    <property type="entry name" value="AhpC/TSA"/>
</dbReference>
<keyword evidence="3" id="KW-0049">Antioxidant</keyword>
<keyword evidence="5" id="KW-1015">Disulfide bond</keyword>
<evidence type="ECO:0000313" key="12">
    <source>
        <dbReference type="Proteomes" id="UP001283341"/>
    </source>
</evidence>
<dbReference type="Proteomes" id="UP001283341">
    <property type="component" value="Unassembled WGS sequence"/>
</dbReference>
<proteinExistence type="inferred from homology"/>
<gene>
    <name evidence="11" type="ORF">B0H66DRAFT_559693</name>
</gene>
<dbReference type="InterPro" id="IPR036249">
    <property type="entry name" value="Thioredoxin-like_sf"/>
</dbReference>
<dbReference type="PANTHER" id="PTHR42801">
    <property type="entry name" value="THIOREDOXIN-DEPENDENT PEROXIDE REDUCTASE"/>
    <property type="match status" value="1"/>
</dbReference>
<comment type="catalytic activity">
    <reaction evidence="9">
        <text>a hydroperoxide + [thioredoxin]-dithiol = an alcohol + [thioredoxin]-disulfide + H2O</text>
        <dbReference type="Rhea" id="RHEA:62620"/>
        <dbReference type="Rhea" id="RHEA-COMP:10698"/>
        <dbReference type="Rhea" id="RHEA-COMP:10700"/>
        <dbReference type="ChEBI" id="CHEBI:15377"/>
        <dbReference type="ChEBI" id="CHEBI:29950"/>
        <dbReference type="ChEBI" id="CHEBI:30879"/>
        <dbReference type="ChEBI" id="CHEBI:35924"/>
        <dbReference type="ChEBI" id="CHEBI:50058"/>
        <dbReference type="EC" id="1.11.1.24"/>
    </reaction>
</comment>
<dbReference type="GO" id="GO:0034599">
    <property type="term" value="P:cellular response to oxidative stress"/>
    <property type="evidence" value="ECO:0007669"/>
    <property type="project" value="TreeGrafter"/>
</dbReference>
<sequence>MDIHKEIAEFDELSKTIAASNLSLTEELRAIQELSDKMAPPQILQSVDEIKAAFESENVIKVGTTIPEFKLSDATGNIVSSSELVAKGPVLIIFYRGGWCPYCNLALAAYQKHLDEFKEKGVTVIGISPQLPDTSLTVAEKNALKFTVLSDVGNELGRKLGLVWTMPEYLRPFLKQFGADIEGGNGDDTFEVPVPANILVDGKGVVQNVYTNPDYRKRLDPAVALEWADAL</sequence>
<dbReference type="PANTHER" id="PTHR42801:SF7">
    <property type="entry name" value="SLL1159 PROTEIN"/>
    <property type="match status" value="1"/>
</dbReference>
<keyword evidence="12" id="KW-1185">Reference proteome</keyword>
<dbReference type="InterPro" id="IPR050924">
    <property type="entry name" value="Peroxiredoxin_BCP/PrxQ"/>
</dbReference>
<dbReference type="Pfam" id="PF00578">
    <property type="entry name" value="AhpC-TSA"/>
    <property type="match status" value="1"/>
</dbReference>
<evidence type="ECO:0000256" key="1">
    <source>
        <dbReference type="ARBA" id="ARBA00013017"/>
    </source>
</evidence>
<reference evidence="11" key="1">
    <citation type="journal article" date="2023" name="Mol. Phylogenet. Evol.">
        <title>Genome-scale phylogeny and comparative genomics of the fungal order Sordariales.</title>
        <authorList>
            <person name="Hensen N."/>
            <person name="Bonometti L."/>
            <person name="Westerberg I."/>
            <person name="Brannstrom I.O."/>
            <person name="Guillou S."/>
            <person name="Cros-Aarteil S."/>
            <person name="Calhoun S."/>
            <person name="Haridas S."/>
            <person name="Kuo A."/>
            <person name="Mondo S."/>
            <person name="Pangilinan J."/>
            <person name="Riley R."/>
            <person name="LaButti K."/>
            <person name="Andreopoulos B."/>
            <person name="Lipzen A."/>
            <person name="Chen C."/>
            <person name="Yan M."/>
            <person name="Daum C."/>
            <person name="Ng V."/>
            <person name="Clum A."/>
            <person name="Steindorff A."/>
            <person name="Ohm R.A."/>
            <person name="Martin F."/>
            <person name="Silar P."/>
            <person name="Natvig D.O."/>
            <person name="Lalanne C."/>
            <person name="Gautier V."/>
            <person name="Ament-Velasquez S.L."/>
            <person name="Kruys A."/>
            <person name="Hutchinson M.I."/>
            <person name="Powell A.J."/>
            <person name="Barry K."/>
            <person name="Miller A.N."/>
            <person name="Grigoriev I.V."/>
            <person name="Debuchy R."/>
            <person name="Gladieux P."/>
            <person name="Hiltunen Thoren M."/>
            <person name="Johannesson H."/>
        </authorList>
    </citation>
    <scope>NUCLEOTIDE SEQUENCE</scope>
    <source>
        <strain evidence="11">CBS 118394</strain>
    </source>
</reference>
<dbReference type="GO" id="GO:0008379">
    <property type="term" value="F:thioredoxin peroxidase activity"/>
    <property type="evidence" value="ECO:0007669"/>
    <property type="project" value="TreeGrafter"/>
</dbReference>
<evidence type="ECO:0000256" key="9">
    <source>
        <dbReference type="ARBA" id="ARBA00049091"/>
    </source>
</evidence>
<evidence type="ECO:0000256" key="7">
    <source>
        <dbReference type="ARBA" id="ARBA00032824"/>
    </source>
</evidence>
<evidence type="ECO:0000256" key="6">
    <source>
        <dbReference type="ARBA" id="ARBA00023284"/>
    </source>
</evidence>
<dbReference type="AlphaFoldDB" id="A0AAE0M1H6"/>
<evidence type="ECO:0000259" key="10">
    <source>
        <dbReference type="PROSITE" id="PS51352"/>
    </source>
</evidence>
<dbReference type="CDD" id="cd02970">
    <property type="entry name" value="PRX_like2"/>
    <property type="match status" value="1"/>
</dbReference>
<evidence type="ECO:0000256" key="4">
    <source>
        <dbReference type="ARBA" id="ARBA00023002"/>
    </source>
</evidence>
<name>A0AAE0M1H6_9PEZI</name>
<dbReference type="InterPro" id="IPR013766">
    <property type="entry name" value="Thioredoxin_domain"/>
</dbReference>
<keyword evidence="6" id="KW-0676">Redox-active center</keyword>
<dbReference type="SUPFAM" id="SSF52833">
    <property type="entry name" value="Thioredoxin-like"/>
    <property type="match status" value="1"/>
</dbReference>
<keyword evidence="2" id="KW-0575">Peroxidase</keyword>
<protein>
    <recommendedName>
        <fullName evidence="1">thioredoxin-dependent peroxiredoxin</fullName>
        <ecNumber evidence="1">1.11.1.24</ecNumber>
    </recommendedName>
    <alternativeName>
        <fullName evidence="7">Thioredoxin peroxidase</fullName>
    </alternativeName>
</protein>